<keyword evidence="14 16" id="KW-0406">Ion transport</keyword>
<dbReference type="NCBIfam" id="TIGR01494">
    <property type="entry name" value="ATPase_P-type"/>
    <property type="match status" value="2"/>
</dbReference>
<dbReference type="SFLD" id="SFLDG00002">
    <property type="entry name" value="C1.7:_P-type_atpase_like"/>
    <property type="match status" value="1"/>
</dbReference>
<comment type="similarity">
    <text evidence="16">Belongs to the cation transport ATPase (P-type) (TC 3.A.3) family. Type IA subfamily.</text>
</comment>
<feature type="binding site" evidence="16">
    <location>
        <position position="541"/>
    </location>
    <ligand>
        <name>Mg(2+)</name>
        <dbReference type="ChEBI" id="CHEBI:18420"/>
    </ligand>
</feature>
<dbReference type="RefSeq" id="WP_184254916.1">
    <property type="nucleotide sequence ID" value="NZ_JACHIH010000003.1"/>
</dbReference>
<dbReference type="SUPFAM" id="SSF81665">
    <property type="entry name" value="Calcium ATPase, transmembrane domain M"/>
    <property type="match status" value="1"/>
</dbReference>
<evidence type="ECO:0000256" key="12">
    <source>
        <dbReference type="ARBA" id="ARBA00022967"/>
    </source>
</evidence>
<evidence type="ECO:0000256" key="1">
    <source>
        <dbReference type="ARBA" id="ARBA00004370"/>
    </source>
</evidence>
<feature type="transmembrane region" description="Helical" evidence="16">
    <location>
        <begin position="70"/>
        <end position="88"/>
    </location>
</feature>
<keyword evidence="5 16" id="KW-0597">Phosphoprotein</keyword>
<dbReference type="InterPro" id="IPR044492">
    <property type="entry name" value="P_typ_ATPase_HD_dom"/>
</dbReference>
<dbReference type="InterPro" id="IPR036412">
    <property type="entry name" value="HAD-like_sf"/>
</dbReference>
<feature type="binding site" evidence="16">
    <location>
        <position position="350"/>
    </location>
    <ligand>
        <name>ATP</name>
        <dbReference type="ChEBI" id="CHEBI:30616"/>
    </ligand>
</feature>
<dbReference type="GO" id="GO:0000287">
    <property type="term" value="F:magnesium ion binding"/>
    <property type="evidence" value="ECO:0007669"/>
    <property type="project" value="UniProtKB-UniRule"/>
</dbReference>
<dbReference type="PRINTS" id="PR00119">
    <property type="entry name" value="CATATPASE"/>
</dbReference>
<evidence type="ECO:0000313" key="19">
    <source>
        <dbReference type="Proteomes" id="UP000542353"/>
    </source>
</evidence>
<evidence type="ECO:0000256" key="7">
    <source>
        <dbReference type="ARBA" id="ARBA00022723"/>
    </source>
</evidence>
<comment type="subcellular location">
    <subcellularLocation>
        <location evidence="16">Cell membrane</location>
        <topology evidence="16">Multi-pass membrane protein</topology>
    </subcellularLocation>
    <subcellularLocation>
        <location evidence="1">Membrane</location>
    </subcellularLocation>
</comment>
<name>A0A7W7Z1G0_9BRAD</name>
<feature type="transmembrane region" description="Helical" evidence="16">
    <location>
        <begin position="225"/>
        <end position="250"/>
    </location>
</feature>
<dbReference type="Pfam" id="PF00702">
    <property type="entry name" value="Hydrolase"/>
    <property type="match status" value="1"/>
</dbReference>
<dbReference type="GO" id="GO:0005886">
    <property type="term" value="C:plasma membrane"/>
    <property type="evidence" value="ECO:0007669"/>
    <property type="project" value="UniProtKB-SubCell"/>
</dbReference>
<sequence length="705" mass="74305">MDKVKTRKRASRSAMFDPSIVLPAAGQAFVKLDPRLMIKNPVMFVVEVVAALTTVIFAKNVVQGGADLGFTFQIILWLWFTVLFANFAEAVAEGRGKAQADTLRQTRSNTKAKRLLIEDNFELYEGVAADQLEQGDLVLVEAGDIIPGDGEVIRGVASVNEAAITGESAPVIRESGGDRSAVTGGTLVISDRIVVRLTASKGTSFLDRMISLIEGAARQKTPNEIALNILLIGLTIIFIFATVTIPSYAAYAGGSISVVVLVALFVTLIPTTIGALLSAIGIAGMDRLVRFNVLAMSGRAVEAAGDVDTLLLDKTGTITLGNREATEFRPVRGVSELELADAAQLASLADETPEGRSIVVLAKEKHGLRSRDMAELNASFIPFTAQTRMSGVDAGASWVRKGAVDAILNHVDGGGRPRQLASGNAARAVAAMSEPAREIFAIADEVAKAGGTPLAVAKDGRLLGVVHLKDIVKGGIRERFAELRRMGIRTVMITGDNPMTAAAIAAEAGVDDFLAQATPEDKLKLIRDEQAKGKLVAMCGDGTNDAPALAQADVGVAMNTGTQAAREAGNMVDLDSNPTKLIEVVEIGKQLLMTRGALTTFSIANDVAKYFAIIPAIFLAFYPQLQALNVMQLASPQSAILSAIIFNALIIIALIPLALKGVAYRAIGAGALLRRNLLVYGLGGLIIPFIGIKAIDLAVTALHLV</sequence>
<evidence type="ECO:0000256" key="11">
    <source>
        <dbReference type="ARBA" id="ARBA00022958"/>
    </source>
</evidence>
<dbReference type="GO" id="GO:0005524">
    <property type="term" value="F:ATP binding"/>
    <property type="evidence" value="ECO:0007669"/>
    <property type="project" value="UniProtKB-UniRule"/>
</dbReference>
<feature type="transmembrane region" description="Helical" evidence="16">
    <location>
        <begin position="607"/>
        <end position="625"/>
    </location>
</feature>
<keyword evidence="15 16" id="KW-0472">Membrane</keyword>
<evidence type="ECO:0000256" key="5">
    <source>
        <dbReference type="ARBA" id="ARBA00022553"/>
    </source>
</evidence>
<protein>
    <recommendedName>
        <fullName evidence="16">Potassium-transporting ATPase ATP-binding subunit</fullName>
        <ecNumber evidence="16">7.2.2.6</ecNumber>
    </recommendedName>
    <alternativeName>
        <fullName evidence="16">ATP phosphohydrolase [potassium-transporting] B chain</fullName>
    </alternativeName>
    <alternativeName>
        <fullName evidence="16">Potassium-binding and translocating subunit B</fullName>
    </alternativeName>
    <alternativeName>
        <fullName evidence="16">Potassium-translocating ATPase B chain</fullName>
    </alternativeName>
</protein>
<dbReference type="GO" id="GO:0008556">
    <property type="term" value="F:P-type potassium transmembrane transporter activity"/>
    <property type="evidence" value="ECO:0007669"/>
    <property type="project" value="UniProtKB-UniRule"/>
</dbReference>
<keyword evidence="10 16" id="KW-0460">Magnesium</keyword>
<keyword evidence="11 16" id="KW-0630">Potassium</keyword>
<keyword evidence="3 16" id="KW-1003">Cell membrane</keyword>
<evidence type="ECO:0000256" key="4">
    <source>
        <dbReference type="ARBA" id="ARBA00022538"/>
    </source>
</evidence>
<dbReference type="FunFam" id="3.40.1110.10:FF:000007">
    <property type="entry name" value="Potassium-transporting ATPase ATP-binding subunit"/>
    <property type="match status" value="1"/>
</dbReference>
<dbReference type="FunFam" id="2.70.150.10:FF:000033">
    <property type="entry name" value="Potassium-transporting ATPase ATP-binding subunit"/>
    <property type="match status" value="1"/>
</dbReference>
<dbReference type="InterPro" id="IPR006391">
    <property type="entry name" value="P-type_ATPase_bsu_IA"/>
</dbReference>
<dbReference type="SUPFAM" id="SSF81653">
    <property type="entry name" value="Calcium ATPase, transduction domain A"/>
    <property type="match status" value="1"/>
</dbReference>
<organism evidence="18 19">
    <name type="scientific">Rhodopseudomonas rhenobacensis</name>
    <dbReference type="NCBI Taxonomy" id="87461"/>
    <lineage>
        <taxon>Bacteria</taxon>
        <taxon>Pseudomonadati</taxon>
        <taxon>Pseudomonadota</taxon>
        <taxon>Alphaproteobacteria</taxon>
        <taxon>Hyphomicrobiales</taxon>
        <taxon>Nitrobacteraceae</taxon>
        <taxon>Rhodopseudomonas</taxon>
    </lineage>
</organism>
<dbReference type="EC" id="7.2.2.6" evidence="16"/>
<evidence type="ECO:0000256" key="13">
    <source>
        <dbReference type="ARBA" id="ARBA00022989"/>
    </source>
</evidence>
<feature type="transmembrane region" description="Helical" evidence="16">
    <location>
        <begin position="677"/>
        <end position="695"/>
    </location>
</feature>
<dbReference type="EMBL" id="JACHIH010000003">
    <property type="protein sequence ID" value="MBB5046256.1"/>
    <property type="molecule type" value="Genomic_DNA"/>
</dbReference>
<dbReference type="InterPro" id="IPR018303">
    <property type="entry name" value="ATPase_P-typ_P_site"/>
</dbReference>
<comment type="function">
    <text evidence="16">Part of the high-affinity ATP-driven potassium transport (or Kdp) system, which catalyzes the hydrolysis of ATP coupled with the electrogenic transport of potassium into the cytoplasm. This subunit is responsible for energy coupling to the transport system and for the release of the potassium ions to the cytoplasm.</text>
</comment>
<proteinExistence type="inferred from homology"/>
<dbReference type="InterPro" id="IPR023298">
    <property type="entry name" value="ATPase_P-typ_TM_dom_sf"/>
</dbReference>
<dbReference type="GO" id="GO:0016887">
    <property type="term" value="F:ATP hydrolysis activity"/>
    <property type="evidence" value="ECO:0007669"/>
    <property type="project" value="InterPro"/>
</dbReference>
<dbReference type="InterPro" id="IPR023299">
    <property type="entry name" value="ATPase_P-typ_cyto_dom_N"/>
</dbReference>
<dbReference type="InterPro" id="IPR059000">
    <property type="entry name" value="ATPase_P-type_domA"/>
</dbReference>
<dbReference type="SFLD" id="SFLDF00027">
    <property type="entry name" value="p-type_atpase"/>
    <property type="match status" value="1"/>
</dbReference>
<evidence type="ECO:0000256" key="14">
    <source>
        <dbReference type="ARBA" id="ARBA00023065"/>
    </source>
</evidence>
<keyword evidence="2 16" id="KW-0813">Transport</keyword>
<feature type="active site" description="4-aspartylphosphate intermediate" evidence="16">
    <location>
        <position position="313"/>
    </location>
</feature>
<feature type="transmembrane region" description="Helical" evidence="16">
    <location>
        <begin position="41"/>
        <end position="58"/>
    </location>
</feature>
<keyword evidence="13 16" id="KW-1133">Transmembrane helix</keyword>
<keyword evidence="4 16" id="KW-0633">Potassium transport</keyword>
<evidence type="ECO:0000259" key="17">
    <source>
        <dbReference type="Pfam" id="PF00122"/>
    </source>
</evidence>
<dbReference type="Pfam" id="PF00122">
    <property type="entry name" value="E1-E2_ATPase"/>
    <property type="match status" value="1"/>
</dbReference>
<feature type="binding site" evidence="16">
    <location>
        <position position="401"/>
    </location>
    <ligand>
        <name>ATP</name>
        <dbReference type="ChEBI" id="CHEBI:30616"/>
    </ligand>
</feature>
<keyword evidence="7 16" id="KW-0479">Metal-binding</keyword>
<keyword evidence="6 16" id="KW-0812">Transmembrane</keyword>
<keyword evidence="19" id="KW-1185">Reference proteome</keyword>
<accession>A0A7W7Z1G0</accession>
<dbReference type="PANTHER" id="PTHR43743">
    <property type="entry name" value="POTASSIUM-TRANSPORTING ATPASE ATP-BINDING SUBUNIT"/>
    <property type="match status" value="1"/>
</dbReference>
<comment type="subunit">
    <text evidence="16">The system is composed of three essential subunits: KdpA, KdpB and KdpC.</text>
</comment>
<evidence type="ECO:0000256" key="15">
    <source>
        <dbReference type="ARBA" id="ARBA00023136"/>
    </source>
</evidence>
<keyword evidence="9 16" id="KW-0067">ATP-binding</keyword>
<evidence type="ECO:0000256" key="8">
    <source>
        <dbReference type="ARBA" id="ARBA00022741"/>
    </source>
</evidence>
<dbReference type="Gene3D" id="2.70.150.10">
    <property type="entry name" value="Calcium-transporting ATPase, cytoplasmic transduction domain A"/>
    <property type="match status" value="1"/>
</dbReference>
<keyword evidence="12 16" id="KW-1278">Translocase</keyword>
<comment type="catalytic activity">
    <reaction evidence="16">
        <text>K(+)(out) + ATP + H2O = K(+)(in) + ADP + phosphate + H(+)</text>
        <dbReference type="Rhea" id="RHEA:16777"/>
        <dbReference type="ChEBI" id="CHEBI:15377"/>
        <dbReference type="ChEBI" id="CHEBI:15378"/>
        <dbReference type="ChEBI" id="CHEBI:29103"/>
        <dbReference type="ChEBI" id="CHEBI:30616"/>
        <dbReference type="ChEBI" id="CHEBI:43474"/>
        <dbReference type="ChEBI" id="CHEBI:456216"/>
        <dbReference type="EC" id="7.2.2.6"/>
    </reaction>
</comment>
<feature type="transmembrane region" description="Helical" evidence="16">
    <location>
        <begin position="637"/>
        <end position="657"/>
    </location>
</feature>
<dbReference type="Proteomes" id="UP000542353">
    <property type="component" value="Unassembled WGS sequence"/>
</dbReference>
<dbReference type="SUPFAM" id="SSF81660">
    <property type="entry name" value="Metal cation-transporting ATPase, ATP-binding domain N"/>
    <property type="match status" value="1"/>
</dbReference>
<dbReference type="PROSITE" id="PS00154">
    <property type="entry name" value="ATPASE_E1_E2"/>
    <property type="match status" value="1"/>
</dbReference>
<reference evidence="18 19" key="1">
    <citation type="submission" date="2020-08" db="EMBL/GenBank/DDBJ databases">
        <title>Genomic Encyclopedia of Type Strains, Phase IV (KMG-IV): sequencing the most valuable type-strain genomes for metagenomic binning, comparative biology and taxonomic classification.</title>
        <authorList>
            <person name="Goeker M."/>
        </authorList>
    </citation>
    <scope>NUCLEOTIDE SEQUENCE [LARGE SCALE GENOMIC DNA]</scope>
    <source>
        <strain evidence="18 19">DSM 12706</strain>
    </source>
</reference>
<feature type="binding site" evidence="16">
    <location>
        <begin position="383"/>
        <end position="390"/>
    </location>
    <ligand>
        <name>ATP</name>
        <dbReference type="ChEBI" id="CHEBI:30616"/>
    </ligand>
</feature>
<dbReference type="Gene3D" id="3.40.1110.10">
    <property type="entry name" value="Calcium-transporting ATPase, cytoplasmic domain N"/>
    <property type="match status" value="1"/>
</dbReference>
<dbReference type="InterPro" id="IPR023214">
    <property type="entry name" value="HAD_sf"/>
</dbReference>
<dbReference type="SUPFAM" id="SSF56784">
    <property type="entry name" value="HAD-like"/>
    <property type="match status" value="1"/>
</dbReference>
<feature type="binding site" evidence="16">
    <location>
        <position position="545"/>
    </location>
    <ligand>
        <name>Mg(2+)</name>
        <dbReference type="ChEBI" id="CHEBI:18420"/>
    </ligand>
</feature>
<dbReference type="NCBIfam" id="TIGR01497">
    <property type="entry name" value="kdpB"/>
    <property type="match status" value="1"/>
</dbReference>
<evidence type="ECO:0000256" key="10">
    <source>
        <dbReference type="ARBA" id="ARBA00022842"/>
    </source>
</evidence>
<evidence type="ECO:0000256" key="9">
    <source>
        <dbReference type="ARBA" id="ARBA00022840"/>
    </source>
</evidence>
<dbReference type="InterPro" id="IPR008250">
    <property type="entry name" value="ATPase_P-typ_transduc_dom_A_sf"/>
</dbReference>
<dbReference type="HAMAP" id="MF_00285">
    <property type="entry name" value="KdpB"/>
    <property type="match status" value="1"/>
</dbReference>
<feature type="binding site" evidence="16">
    <location>
        <position position="354"/>
    </location>
    <ligand>
        <name>ATP</name>
        <dbReference type="ChEBI" id="CHEBI:30616"/>
    </ligand>
</feature>
<evidence type="ECO:0000256" key="16">
    <source>
        <dbReference type="HAMAP-Rule" id="MF_00285"/>
    </source>
</evidence>
<evidence type="ECO:0000256" key="3">
    <source>
        <dbReference type="ARBA" id="ARBA00022475"/>
    </source>
</evidence>
<dbReference type="Gene3D" id="3.40.50.1000">
    <property type="entry name" value="HAD superfamily/HAD-like"/>
    <property type="match status" value="1"/>
</dbReference>
<dbReference type="InterPro" id="IPR001757">
    <property type="entry name" value="P_typ_ATPase"/>
</dbReference>
<comment type="caution">
    <text evidence="18">The sequence shown here is derived from an EMBL/GenBank/DDBJ whole genome shotgun (WGS) entry which is preliminary data.</text>
</comment>
<evidence type="ECO:0000313" key="18">
    <source>
        <dbReference type="EMBL" id="MBB5046256.1"/>
    </source>
</evidence>
<dbReference type="AlphaFoldDB" id="A0A7W7Z1G0"/>
<gene>
    <name evidence="16" type="primary">kdpB</name>
    <name evidence="18" type="ORF">HNR60_000998</name>
</gene>
<evidence type="ECO:0000256" key="6">
    <source>
        <dbReference type="ARBA" id="ARBA00022692"/>
    </source>
</evidence>
<evidence type="ECO:0000256" key="2">
    <source>
        <dbReference type="ARBA" id="ARBA00022448"/>
    </source>
</evidence>
<keyword evidence="8 16" id="KW-0547">Nucleotide-binding</keyword>
<feature type="transmembrane region" description="Helical" evidence="16">
    <location>
        <begin position="256"/>
        <end position="282"/>
    </location>
</feature>
<feature type="domain" description="P-type ATPase A" evidence="17">
    <location>
        <begin position="124"/>
        <end position="214"/>
    </location>
</feature>
<dbReference type="SFLD" id="SFLDS00003">
    <property type="entry name" value="Haloacid_Dehalogenase"/>
    <property type="match status" value="1"/>
</dbReference>
<dbReference type="CDD" id="cd02078">
    <property type="entry name" value="P-type_ATPase_K"/>
    <property type="match status" value="1"/>
</dbReference>
<dbReference type="PANTHER" id="PTHR43743:SF1">
    <property type="entry name" value="POTASSIUM-TRANSPORTING ATPASE ATP-BINDING SUBUNIT"/>
    <property type="match status" value="1"/>
</dbReference>
<dbReference type="PROSITE" id="PS01229">
    <property type="entry name" value="COF_2"/>
    <property type="match status" value="1"/>
</dbReference>